<proteinExistence type="predicted"/>
<dbReference type="Proteomes" id="UP000325292">
    <property type="component" value="Chromosome"/>
</dbReference>
<evidence type="ECO:0000313" key="2">
    <source>
        <dbReference type="Proteomes" id="UP000325292"/>
    </source>
</evidence>
<name>A0ABM6RNI2_9FIRM</name>
<dbReference type="EMBL" id="CP019454">
    <property type="protein sequence ID" value="AUW92896.1"/>
    <property type="molecule type" value="Genomic_DNA"/>
</dbReference>
<evidence type="ECO:0008006" key="3">
    <source>
        <dbReference type="Google" id="ProtNLM"/>
    </source>
</evidence>
<protein>
    <recommendedName>
        <fullName evidence="3">DUF4262 domain-containing protein</fullName>
    </recommendedName>
</protein>
<gene>
    <name evidence="1" type="ORF">BXT84_02140</name>
</gene>
<organism evidence="1 2">
    <name type="scientific">Sulfobacillus thermotolerans</name>
    <dbReference type="NCBI Taxonomy" id="338644"/>
    <lineage>
        <taxon>Bacteria</taxon>
        <taxon>Bacillati</taxon>
        <taxon>Bacillota</taxon>
        <taxon>Clostridia</taxon>
        <taxon>Eubacteriales</taxon>
        <taxon>Clostridiales Family XVII. Incertae Sedis</taxon>
        <taxon>Sulfobacillus</taxon>
    </lineage>
</organism>
<reference evidence="1 2" key="1">
    <citation type="journal article" date="2019" name="Sci. Rep.">
        <title>Sulfobacillus thermotolerans: new insights into resistance and metabolic capacities of acidophilic chemolithotrophs.</title>
        <authorList>
            <person name="Panyushkina A.E."/>
            <person name="Babenko V.V."/>
            <person name="Nikitina A.S."/>
            <person name="Selezneva O.V."/>
            <person name="Tsaplina I.A."/>
            <person name="Letarova M.A."/>
            <person name="Kostryukova E.S."/>
            <person name="Letarov A.V."/>
        </authorList>
    </citation>
    <scope>NUCLEOTIDE SEQUENCE [LARGE SCALE GENOMIC DNA]</scope>
    <source>
        <strain evidence="1 2">Kr1</strain>
    </source>
</reference>
<evidence type="ECO:0000313" key="1">
    <source>
        <dbReference type="EMBL" id="AUW92896.1"/>
    </source>
</evidence>
<sequence>MQETETTLDPQRQYAQLLALWAQGNKVLRRQFNGQAHTRSLEAWQLGQSIASHGIGVLPMQLNPVIFFIADDPDDVNAWCVLVDETLNSQREWFRRPIWLSWDNRWQYNGTWTLPAAFMARLGKRQWQTLRQYVEGHADSVVWHTHGDVQDVLAGLRHEPRRIGQAPAALWLPLAQLWRHRGSWRQVALDPTDHLPWLEYDANTDKFLWPRTKDEDSVQ</sequence>
<accession>A0ABM6RNI2</accession>
<keyword evidence="2" id="KW-1185">Reference proteome</keyword>